<evidence type="ECO:0000256" key="3">
    <source>
        <dbReference type="ARBA" id="ARBA00022723"/>
    </source>
</evidence>
<accession>A0A7J6GKF8</accession>
<evidence type="ECO:0000313" key="6">
    <source>
        <dbReference type="Proteomes" id="UP000583929"/>
    </source>
</evidence>
<comment type="caution">
    <text evidence="5">The sequence shown here is derived from an EMBL/GenBank/DDBJ whole genome shotgun (WGS) entry which is preliminary data.</text>
</comment>
<proteinExistence type="predicted"/>
<evidence type="ECO:0000313" key="5">
    <source>
        <dbReference type="EMBL" id="KAF4383382.1"/>
    </source>
</evidence>
<dbReference type="GO" id="GO:0032259">
    <property type="term" value="P:methylation"/>
    <property type="evidence" value="ECO:0007669"/>
    <property type="project" value="UniProtKB-KW"/>
</dbReference>
<dbReference type="PANTHER" id="PTHR31009">
    <property type="entry name" value="S-ADENOSYL-L-METHIONINE:CARBOXYL METHYLTRANSFERASE FAMILY PROTEIN"/>
    <property type="match status" value="1"/>
</dbReference>
<keyword evidence="2" id="KW-0808">Transferase</keyword>
<dbReference type="Pfam" id="PF03492">
    <property type="entry name" value="Methyltransf_7"/>
    <property type="match status" value="1"/>
</dbReference>
<evidence type="ECO:0000256" key="1">
    <source>
        <dbReference type="ARBA" id="ARBA00022603"/>
    </source>
</evidence>
<organism evidence="5 6">
    <name type="scientific">Cannabis sativa</name>
    <name type="common">Hemp</name>
    <name type="synonym">Marijuana</name>
    <dbReference type="NCBI Taxonomy" id="3483"/>
    <lineage>
        <taxon>Eukaryota</taxon>
        <taxon>Viridiplantae</taxon>
        <taxon>Streptophyta</taxon>
        <taxon>Embryophyta</taxon>
        <taxon>Tracheophyta</taxon>
        <taxon>Spermatophyta</taxon>
        <taxon>Magnoliopsida</taxon>
        <taxon>eudicotyledons</taxon>
        <taxon>Gunneridae</taxon>
        <taxon>Pentapetalae</taxon>
        <taxon>rosids</taxon>
        <taxon>fabids</taxon>
        <taxon>Rosales</taxon>
        <taxon>Cannabaceae</taxon>
        <taxon>Cannabis</taxon>
    </lineage>
</organism>
<dbReference type="GO" id="GO:0008168">
    <property type="term" value="F:methyltransferase activity"/>
    <property type="evidence" value="ECO:0007669"/>
    <property type="project" value="UniProtKB-KW"/>
</dbReference>
<name>A0A7J6GKF8_CANSA</name>
<protein>
    <recommendedName>
        <fullName evidence="7">SAM dependent carboxyl methyltransferase</fullName>
    </recommendedName>
</protein>
<dbReference type="InterPro" id="IPR029063">
    <property type="entry name" value="SAM-dependent_MTases_sf"/>
</dbReference>
<dbReference type="SUPFAM" id="SSF53335">
    <property type="entry name" value="S-adenosyl-L-methionine-dependent methyltransferases"/>
    <property type="match status" value="1"/>
</dbReference>
<evidence type="ECO:0008006" key="7">
    <source>
        <dbReference type="Google" id="ProtNLM"/>
    </source>
</evidence>
<reference evidence="5 6" key="1">
    <citation type="journal article" date="2020" name="bioRxiv">
        <title>Sequence and annotation of 42 cannabis genomes reveals extensive copy number variation in cannabinoid synthesis and pathogen resistance genes.</title>
        <authorList>
            <person name="Mckernan K.J."/>
            <person name="Helbert Y."/>
            <person name="Kane L.T."/>
            <person name="Ebling H."/>
            <person name="Zhang L."/>
            <person name="Liu B."/>
            <person name="Eaton Z."/>
            <person name="Mclaughlin S."/>
            <person name="Kingan S."/>
            <person name="Baybayan P."/>
            <person name="Concepcion G."/>
            <person name="Jordan M."/>
            <person name="Riva A."/>
            <person name="Barbazuk W."/>
            <person name="Harkins T."/>
        </authorList>
    </citation>
    <scope>NUCLEOTIDE SEQUENCE [LARGE SCALE GENOMIC DNA]</scope>
    <source>
        <strain evidence="6">cv. Jamaican Lion 4</strain>
        <tissue evidence="5">Leaf</tissue>
    </source>
</reference>
<dbReference type="InterPro" id="IPR005299">
    <property type="entry name" value="MeTrfase_7"/>
</dbReference>
<feature type="non-terminal residue" evidence="5">
    <location>
        <position position="1"/>
    </location>
</feature>
<dbReference type="AlphaFoldDB" id="A0A7J6GKF8"/>
<dbReference type="Gene3D" id="1.10.1200.270">
    <property type="entry name" value="Methyltransferase, alpha-helical capping domain"/>
    <property type="match status" value="2"/>
</dbReference>
<evidence type="ECO:0000256" key="2">
    <source>
        <dbReference type="ARBA" id="ARBA00022679"/>
    </source>
</evidence>
<dbReference type="InterPro" id="IPR042086">
    <property type="entry name" value="MeTrfase_capping"/>
</dbReference>
<sequence>VPKGLVDDQTGEAHNKGNIYISKTSPAVVFKSYLDQFQIDFTNFLRCRSEEMVSGGIMILTFIGSIESDSLNNIYEILGRTLNDMVKENIIEAKCLDNYNVPSYFPSAIEVKGVIEKEGSFGIQKLNTFEIAWDAGFTTIEHTINNNNEKHKSGKYVSDYIRAVMEPILVKQFGETIIDELFNRFAHKVNESMANEKGNYVNLVISLTKN</sequence>
<gene>
    <name evidence="5" type="ORF">G4B88_023956</name>
</gene>
<dbReference type="EMBL" id="JAATIQ010000098">
    <property type="protein sequence ID" value="KAF4383382.1"/>
    <property type="molecule type" value="Genomic_DNA"/>
</dbReference>
<evidence type="ECO:0000256" key="4">
    <source>
        <dbReference type="ARBA" id="ARBA00022842"/>
    </source>
</evidence>
<keyword evidence="3" id="KW-0479">Metal-binding</keyword>
<dbReference type="GO" id="GO:0046872">
    <property type="term" value="F:metal ion binding"/>
    <property type="evidence" value="ECO:0007669"/>
    <property type="project" value="UniProtKB-KW"/>
</dbReference>
<keyword evidence="4" id="KW-0460">Magnesium</keyword>
<dbReference type="Proteomes" id="UP000583929">
    <property type="component" value="Unassembled WGS sequence"/>
</dbReference>
<keyword evidence="6" id="KW-1185">Reference proteome</keyword>
<keyword evidence="1" id="KW-0489">Methyltransferase</keyword>